<evidence type="ECO:0000256" key="4">
    <source>
        <dbReference type="ARBA" id="ARBA00022840"/>
    </source>
</evidence>
<dbReference type="PROSITE" id="PS00107">
    <property type="entry name" value="PROTEIN_KINASE_ATP"/>
    <property type="match status" value="1"/>
</dbReference>
<evidence type="ECO:0000256" key="6">
    <source>
        <dbReference type="SAM" id="Phobius"/>
    </source>
</evidence>
<evidence type="ECO:0000256" key="5">
    <source>
        <dbReference type="PROSITE-ProRule" id="PRU10141"/>
    </source>
</evidence>
<keyword evidence="3 8" id="KW-0418">Kinase</keyword>
<keyword evidence="9" id="KW-1185">Reference proteome</keyword>
<dbReference type="EMBL" id="PGTY01000001">
    <property type="protein sequence ID" value="PJI93163.1"/>
    <property type="molecule type" value="Genomic_DNA"/>
</dbReference>
<dbReference type="CDD" id="cd14014">
    <property type="entry name" value="STKc_PknB_like"/>
    <property type="match status" value="1"/>
</dbReference>
<dbReference type="SUPFAM" id="SSF56112">
    <property type="entry name" value="Protein kinase-like (PK-like)"/>
    <property type="match status" value="1"/>
</dbReference>
<dbReference type="Pfam" id="PF00069">
    <property type="entry name" value="Pkinase"/>
    <property type="match status" value="1"/>
</dbReference>
<gene>
    <name evidence="8" type="ORF">BC777_2033</name>
</gene>
<keyword evidence="2 5" id="KW-0547">Nucleotide-binding</keyword>
<keyword evidence="1" id="KW-0808">Transferase</keyword>
<keyword evidence="8" id="KW-0723">Serine/threonine-protein kinase</keyword>
<keyword evidence="6" id="KW-0472">Membrane</keyword>
<dbReference type="PANTHER" id="PTHR43289">
    <property type="entry name" value="MITOGEN-ACTIVATED PROTEIN KINASE KINASE KINASE 20-RELATED"/>
    <property type="match status" value="1"/>
</dbReference>
<keyword evidence="6" id="KW-1133">Transmembrane helix</keyword>
<name>A0A2M8WQG8_9RHOB</name>
<dbReference type="InterPro" id="IPR000719">
    <property type="entry name" value="Prot_kinase_dom"/>
</dbReference>
<protein>
    <submittedName>
        <fullName evidence="8">Serine/threonine protein kinase</fullName>
    </submittedName>
</protein>
<dbReference type="GO" id="GO:0004674">
    <property type="term" value="F:protein serine/threonine kinase activity"/>
    <property type="evidence" value="ECO:0007669"/>
    <property type="project" value="UniProtKB-KW"/>
</dbReference>
<evidence type="ECO:0000256" key="1">
    <source>
        <dbReference type="ARBA" id="ARBA00022679"/>
    </source>
</evidence>
<comment type="caution">
    <text evidence="8">The sequence shown here is derived from an EMBL/GenBank/DDBJ whole genome shotgun (WGS) entry which is preliminary data.</text>
</comment>
<keyword evidence="4 5" id="KW-0067">ATP-binding</keyword>
<dbReference type="Gene3D" id="3.30.200.20">
    <property type="entry name" value="Phosphorylase Kinase, domain 1"/>
    <property type="match status" value="1"/>
</dbReference>
<dbReference type="GO" id="GO:0005524">
    <property type="term" value="F:ATP binding"/>
    <property type="evidence" value="ECO:0007669"/>
    <property type="project" value="UniProtKB-UniRule"/>
</dbReference>
<dbReference type="Proteomes" id="UP000228531">
    <property type="component" value="Unassembled WGS sequence"/>
</dbReference>
<dbReference type="InterPro" id="IPR011009">
    <property type="entry name" value="Kinase-like_dom_sf"/>
</dbReference>
<evidence type="ECO:0000259" key="7">
    <source>
        <dbReference type="PROSITE" id="PS50011"/>
    </source>
</evidence>
<evidence type="ECO:0000256" key="2">
    <source>
        <dbReference type="ARBA" id="ARBA00022741"/>
    </source>
</evidence>
<keyword evidence="6" id="KW-0812">Transmembrane</keyword>
<dbReference type="PROSITE" id="PS50011">
    <property type="entry name" value="PROTEIN_KINASE_DOM"/>
    <property type="match status" value="1"/>
</dbReference>
<evidence type="ECO:0000256" key="3">
    <source>
        <dbReference type="ARBA" id="ARBA00022777"/>
    </source>
</evidence>
<proteinExistence type="predicted"/>
<dbReference type="AlphaFoldDB" id="A0A2M8WQG8"/>
<dbReference type="InterPro" id="IPR008266">
    <property type="entry name" value="Tyr_kinase_AS"/>
</dbReference>
<sequence length="535" mass="58918">MLEPTRILGIESPDEAIVGALPARTVLSDGAFTITEPLGQGGFGITYLARDMTLQRDVVIKECFPEAICIRSGADVVVRSATNTPHFRKCVEMFVREARSIARLNHPNILHVHGIFEENGTAYMVLDLIEGPDLLDIIEDPERTLGPSQVHALTINILEALRVVHGQNLLHRDISPDNILVDKAGQPTLIDFGSAREFAADRIRQKTTLLFVKDGYSPFEFYASGAAHSPASDFYALGGTIYHLITGEAPPSSQTRQVEVQSGAPDPYRPLAGRYPDYDDTYLAAIDTALRLQPAQRIQTAEEWLAIIAQVQDSPAPPVPTTPRRLPEKYGNLVSETNKHVLEDEPATAKAVVAQSTAPIAPHPKLAWRDEFNQETEEILTLADVHQDSDLDDVEASPDIDEDVGQRGLLAKVRGLFAKEPQVEEDEDVEALMVQAYLQQQAKRRRQRSGGIGFAAASYIAISVFGILAAALISINYTRVQEDDSWTALFSLQGFCRGETAFAWTPVQFDCAPSADTRRLDLGDRQRILQMDDAN</sequence>
<feature type="transmembrane region" description="Helical" evidence="6">
    <location>
        <begin position="452"/>
        <end position="475"/>
    </location>
</feature>
<dbReference type="Gene3D" id="1.10.510.10">
    <property type="entry name" value="Transferase(Phosphotransferase) domain 1"/>
    <property type="match status" value="1"/>
</dbReference>
<dbReference type="InterPro" id="IPR017441">
    <property type="entry name" value="Protein_kinase_ATP_BS"/>
</dbReference>
<feature type="binding site" evidence="5">
    <location>
        <position position="61"/>
    </location>
    <ligand>
        <name>ATP</name>
        <dbReference type="ChEBI" id="CHEBI:30616"/>
    </ligand>
</feature>
<dbReference type="PROSITE" id="PS00109">
    <property type="entry name" value="PROTEIN_KINASE_TYR"/>
    <property type="match status" value="1"/>
</dbReference>
<accession>A0A2M8WQG8</accession>
<evidence type="ECO:0000313" key="8">
    <source>
        <dbReference type="EMBL" id="PJI93163.1"/>
    </source>
</evidence>
<reference evidence="8 9" key="1">
    <citation type="submission" date="2017-11" db="EMBL/GenBank/DDBJ databases">
        <title>Genomic Encyclopedia of Archaeal and Bacterial Type Strains, Phase II (KMG-II): From Individual Species to Whole Genera.</title>
        <authorList>
            <person name="Goeker M."/>
        </authorList>
    </citation>
    <scope>NUCLEOTIDE SEQUENCE [LARGE SCALE GENOMIC DNA]</scope>
    <source>
        <strain evidence="8 9">DSM 29128</strain>
    </source>
</reference>
<dbReference type="PANTHER" id="PTHR43289:SF6">
    <property type="entry name" value="SERINE_THREONINE-PROTEIN KINASE NEKL-3"/>
    <property type="match status" value="1"/>
</dbReference>
<feature type="domain" description="Protein kinase" evidence="7">
    <location>
        <begin position="32"/>
        <end position="311"/>
    </location>
</feature>
<evidence type="ECO:0000313" key="9">
    <source>
        <dbReference type="Proteomes" id="UP000228531"/>
    </source>
</evidence>
<organism evidence="8 9">
    <name type="scientific">Yoonia maricola</name>
    <dbReference type="NCBI Taxonomy" id="420999"/>
    <lineage>
        <taxon>Bacteria</taxon>
        <taxon>Pseudomonadati</taxon>
        <taxon>Pseudomonadota</taxon>
        <taxon>Alphaproteobacteria</taxon>
        <taxon>Rhodobacterales</taxon>
        <taxon>Paracoccaceae</taxon>
        <taxon>Yoonia</taxon>
    </lineage>
</organism>